<feature type="domain" description="PpiC" evidence="10">
    <location>
        <begin position="135"/>
        <end position="224"/>
    </location>
</feature>
<evidence type="ECO:0000256" key="5">
    <source>
        <dbReference type="ARBA" id="ARBA00023110"/>
    </source>
</evidence>
<dbReference type="SUPFAM" id="SSF109998">
    <property type="entry name" value="Triger factor/SurA peptide-binding domain-like"/>
    <property type="match status" value="1"/>
</dbReference>
<evidence type="ECO:0000256" key="9">
    <source>
        <dbReference type="SAM" id="SignalP"/>
    </source>
</evidence>
<dbReference type="PROSITE" id="PS50198">
    <property type="entry name" value="PPIC_PPIASE_2"/>
    <property type="match status" value="1"/>
</dbReference>
<keyword evidence="5 8" id="KW-0697">Rotamase</keyword>
<dbReference type="Gene3D" id="1.10.8.1040">
    <property type="match status" value="1"/>
</dbReference>
<keyword evidence="8 11" id="KW-0413">Isomerase</keyword>
<evidence type="ECO:0000256" key="1">
    <source>
        <dbReference type="ARBA" id="ARBA00000971"/>
    </source>
</evidence>
<feature type="signal peptide" evidence="9">
    <location>
        <begin position="1"/>
        <end position="23"/>
    </location>
</feature>
<dbReference type="InterPro" id="IPR027304">
    <property type="entry name" value="Trigger_fact/SurA_dom_sf"/>
</dbReference>
<evidence type="ECO:0000259" key="10">
    <source>
        <dbReference type="PROSITE" id="PS50198"/>
    </source>
</evidence>
<keyword evidence="9" id="KW-0732">Signal</keyword>
<dbReference type="PANTHER" id="PTHR47245:SF2">
    <property type="entry name" value="PEPTIDYL-PROLYL CIS-TRANS ISOMERASE HP_0175-RELATED"/>
    <property type="match status" value="1"/>
</dbReference>
<evidence type="ECO:0000313" key="12">
    <source>
        <dbReference type="Proteomes" id="UP000306113"/>
    </source>
</evidence>
<comment type="caution">
    <text evidence="11">The sequence shown here is derived from an EMBL/GenBank/DDBJ whole genome shotgun (WGS) entry which is preliminary data.</text>
</comment>
<proteinExistence type="inferred from homology"/>
<dbReference type="InterPro" id="IPR000297">
    <property type="entry name" value="PPIase_PpiC"/>
</dbReference>
<name>A0A4S3MF27_9RHOB</name>
<evidence type="ECO:0000256" key="3">
    <source>
        <dbReference type="ARBA" id="ARBA00013194"/>
    </source>
</evidence>
<sequence length="284" mass="30503">MSKRLTFLSGAALALCLALPSFADETPNPDTVVATVNGTEITLGHMMLVQQNLPQQYQTLPAEMLFQGILDQIIQQTVLMQAGPEADSRLVRLSVDNERRALKAGEVLQGVADAAVTEDAVKAMFEAKYAAGTNEQEFNASHILVETEEDAKAIIERLKAGEDFATVAKEKSTGPSGPNGGELGWFGPGQMVKPFEDAVAALDVGAISEPVKTQFGWHVIKLNDKRAKAAPTLDEARPEIEAEIERQAIDAKIADLTANASIDKAGSEKIDPALIKQINILLEE</sequence>
<accession>A0A4S3MF27</accession>
<comment type="similarity">
    <text evidence="2">Belongs to the PpiC/parvulin rotamase family.</text>
</comment>
<dbReference type="RefSeq" id="WP_136337840.1">
    <property type="nucleotide sequence ID" value="NZ_SSMD01000001.1"/>
</dbReference>
<reference evidence="11 12" key="1">
    <citation type="submission" date="2019-04" db="EMBL/GenBank/DDBJ databases">
        <title>Draft genome sequence of Youngimonas vesicularis.</title>
        <authorList>
            <person name="Hameed A."/>
        </authorList>
    </citation>
    <scope>NUCLEOTIDE SEQUENCE [LARGE SCALE GENOMIC DNA]</scope>
    <source>
        <strain evidence="11 12">CC-AMW-E</strain>
    </source>
</reference>
<dbReference type="EMBL" id="SSMD01000001">
    <property type="protein sequence ID" value="THD76896.1"/>
    <property type="molecule type" value="Genomic_DNA"/>
</dbReference>
<dbReference type="GO" id="GO:0003755">
    <property type="term" value="F:peptidyl-prolyl cis-trans isomerase activity"/>
    <property type="evidence" value="ECO:0007669"/>
    <property type="project" value="UniProtKB-KW"/>
</dbReference>
<organism evidence="11 12">
    <name type="scientific">Thalassobius vesicularis</name>
    <dbReference type="NCBI Taxonomy" id="1294297"/>
    <lineage>
        <taxon>Bacteria</taxon>
        <taxon>Pseudomonadati</taxon>
        <taxon>Pseudomonadota</taxon>
        <taxon>Alphaproteobacteria</taxon>
        <taxon>Rhodobacterales</taxon>
        <taxon>Roseobacteraceae</taxon>
        <taxon>Thalassovita</taxon>
    </lineage>
</organism>
<evidence type="ECO:0000256" key="8">
    <source>
        <dbReference type="PROSITE-ProRule" id="PRU00278"/>
    </source>
</evidence>
<dbReference type="EC" id="5.2.1.8" evidence="3"/>
<dbReference type="Pfam" id="PF00639">
    <property type="entry name" value="Rotamase"/>
    <property type="match status" value="1"/>
</dbReference>
<dbReference type="InterPro" id="IPR023058">
    <property type="entry name" value="PPIase_PpiC_CS"/>
</dbReference>
<dbReference type="InterPro" id="IPR046357">
    <property type="entry name" value="PPIase_dom_sf"/>
</dbReference>
<evidence type="ECO:0000256" key="4">
    <source>
        <dbReference type="ARBA" id="ARBA00018370"/>
    </source>
</evidence>
<gene>
    <name evidence="11" type="ORF">E7681_03380</name>
</gene>
<dbReference type="Proteomes" id="UP000306113">
    <property type="component" value="Unassembled WGS sequence"/>
</dbReference>
<dbReference type="Gene3D" id="3.10.50.40">
    <property type="match status" value="1"/>
</dbReference>
<dbReference type="PANTHER" id="PTHR47245">
    <property type="entry name" value="PEPTIDYLPROLYL ISOMERASE"/>
    <property type="match status" value="1"/>
</dbReference>
<dbReference type="SUPFAM" id="SSF54534">
    <property type="entry name" value="FKBP-like"/>
    <property type="match status" value="1"/>
</dbReference>
<comment type="catalytic activity">
    <reaction evidence="1">
        <text>[protein]-peptidylproline (omega=180) = [protein]-peptidylproline (omega=0)</text>
        <dbReference type="Rhea" id="RHEA:16237"/>
        <dbReference type="Rhea" id="RHEA-COMP:10747"/>
        <dbReference type="Rhea" id="RHEA-COMP:10748"/>
        <dbReference type="ChEBI" id="CHEBI:83833"/>
        <dbReference type="ChEBI" id="CHEBI:83834"/>
        <dbReference type="EC" id="5.2.1.8"/>
    </reaction>
</comment>
<dbReference type="OrthoDB" id="14196at2"/>
<dbReference type="InterPro" id="IPR050245">
    <property type="entry name" value="PrsA_foldase"/>
</dbReference>
<evidence type="ECO:0000256" key="2">
    <source>
        <dbReference type="ARBA" id="ARBA00007656"/>
    </source>
</evidence>
<evidence type="ECO:0000313" key="11">
    <source>
        <dbReference type="EMBL" id="THD76896.1"/>
    </source>
</evidence>
<protein>
    <recommendedName>
        <fullName evidence="4">Parvulin-like PPIase</fullName>
        <ecNumber evidence="3">5.2.1.8</ecNumber>
    </recommendedName>
    <alternativeName>
        <fullName evidence="6">Peptidyl-prolyl cis-trans isomerase plp</fullName>
    </alternativeName>
    <alternativeName>
        <fullName evidence="7">Rotamase plp</fullName>
    </alternativeName>
</protein>
<evidence type="ECO:0000256" key="6">
    <source>
        <dbReference type="ARBA" id="ARBA00030642"/>
    </source>
</evidence>
<dbReference type="AlphaFoldDB" id="A0A4S3MF27"/>
<keyword evidence="12" id="KW-1185">Reference proteome</keyword>
<evidence type="ECO:0000256" key="7">
    <source>
        <dbReference type="ARBA" id="ARBA00031484"/>
    </source>
</evidence>
<feature type="chain" id="PRO_5020881429" description="Parvulin-like PPIase" evidence="9">
    <location>
        <begin position="24"/>
        <end position="284"/>
    </location>
</feature>
<dbReference type="PROSITE" id="PS01096">
    <property type="entry name" value="PPIC_PPIASE_1"/>
    <property type="match status" value="1"/>
</dbReference>